<dbReference type="EMBL" id="KZ992841">
    <property type="protein sequence ID" value="RKP06663.1"/>
    <property type="molecule type" value="Genomic_DNA"/>
</dbReference>
<dbReference type="STRING" id="78915.A0A4P9XLC9"/>
<dbReference type="SUPFAM" id="SSF56112">
    <property type="entry name" value="Protein kinase-like (PK-like)"/>
    <property type="match status" value="1"/>
</dbReference>
<keyword evidence="3" id="KW-0723">Serine/threonine-protein kinase</keyword>
<dbReference type="Pfam" id="PF00069">
    <property type="entry name" value="Pkinase"/>
    <property type="match status" value="1"/>
</dbReference>
<sequence>MAVKQVAFTAHEKMEIIAQELGHMRDSRHANIVALYGCYVDETSLWIAMECMDAGSLTDLISIDPERPLSEAHMARVLRDVLRALAFLHDHRRVHRDVKSDNILLNARGDVKLADFGHCTELTDTEPTRHSVVGTPFWMVPEVVKGLQYDVKVDLWSLGIVAFEMAEGAPPYMDYPPLRALFLIATHEPPQLKEPTAWSAHFQDFIRCCTRADAIKRATAAELLLHPLLAMACSREEMVCLLQ</sequence>
<reference evidence="14" key="1">
    <citation type="journal article" date="2018" name="Nat. Microbiol.">
        <title>Leveraging single-cell genomics to expand the fungal tree of life.</title>
        <authorList>
            <person name="Ahrendt S.R."/>
            <person name="Quandt C.A."/>
            <person name="Ciobanu D."/>
            <person name="Clum A."/>
            <person name="Salamov A."/>
            <person name="Andreopoulos B."/>
            <person name="Cheng J.F."/>
            <person name="Woyke T."/>
            <person name="Pelin A."/>
            <person name="Henrissat B."/>
            <person name="Reynolds N.K."/>
            <person name="Benny G.L."/>
            <person name="Smith M.E."/>
            <person name="James T.Y."/>
            <person name="Grigoriev I.V."/>
        </authorList>
    </citation>
    <scope>NUCLEOTIDE SEQUENCE [LARGE SCALE GENOMIC DNA]</scope>
    <source>
        <strain evidence="14">RSA 1356</strain>
    </source>
</reference>
<keyword evidence="5" id="KW-0479">Metal-binding</keyword>
<comment type="similarity">
    <text evidence="2">Belongs to the protein kinase superfamily. STE Ser/Thr protein kinase family. STE20 subfamily.</text>
</comment>
<evidence type="ECO:0000256" key="10">
    <source>
        <dbReference type="ARBA" id="ARBA00047899"/>
    </source>
</evidence>
<dbReference type="PROSITE" id="PS50011">
    <property type="entry name" value="PROTEIN_KINASE_DOM"/>
    <property type="match status" value="1"/>
</dbReference>
<dbReference type="PANTHER" id="PTHR48012:SF10">
    <property type="entry name" value="FI20177P1"/>
    <property type="match status" value="1"/>
</dbReference>
<evidence type="ECO:0000256" key="6">
    <source>
        <dbReference type="ARBA" id="ARBA00022741"/>
    </source>
</evidence>
<evidence type="ECO:0000259" key="12">
    <source>
        <dbReference type="PROSITE" id="PS50011"/>
    </source>
</evidence>
<evidence type="ECO:0000256" key="1">
    <source>
        <dbReference type="ARBA" id="ARBA00001946"/>
    </source>
</evidence>
<accession>A0A4P9XLC9</accession>
<name>A0A4P9XLC9_9FUNG</name>
<feature type="non-terminal residue" evidence="13">
    <location>
        <position position="243"/>
    </location>
</feature>
<dbReference type="GO" id="GO:0005737">
    <property type="term" value="C:cytoplasm"/>
    <property type="evidence" value="ECO:0007669"/>
    <property type="project" value="TreeGrafter"/>
</dbReference>
<feature type="domain" description="Protein kinase" evidence="12">
    <location>
        <begin position="1"/>
        <end position="229"/>
    </location>
</feature>
<keyword evidence="14" id="KW-1185">Reference proteome</keyword>
<dbReference type="FunFam" id="1.10.510.10:FF:000768">
    <property type="entry name" value="Non-specific serine/threonine protein kinase"/>
    <property type="match status" value="1"/>
</dbReference>
<evidence type="ECO:0000256" key="3">
    <source>
        <dbReference type="ARBA" id="ARBA00022527"/>
    </source>
</evidence>
<dbReference type="Gene3D" id="1.10.510.10">
    <property type="entry name" value="Transferase(Phosphotransferase) domain 1"/>
    <property type="match status" value="1"/>
</dbReference>
<evidence type="ECO:0000256" key="5">
    <source>
        <dbReference type="ARBA" id="ARBA00022723"/>
    </source>
</evidence>
<dbReference type="InterPro" id="IPR000719">
    <property type="entry name" value="Prot_kinase_dom"/>
</dbReference>
<dbReference type="AlphaFoldDB" id="A0A4P9XLC9"/>
<keyword evidence="6" id="KW-0547">Nucleotide-binding</keyword>
<keyword evidence="9" id="KW-0460">Magnesium</keyword>
<dbReference type="PIRSF" id="PIRSF000654">
    <property type="entry name" value="Integrin-linked_kinase"/>
    <property type="match status" value="1"/>
</dbReference>
<evidence type="ECO:0000256" key="2">
    <source>
        <dbReference type="ARBA" id="ARBA00008874"/>
    </source>
</evidence>
<dbReference type="OrthoDB" id="248923at2759"/>
<comment type="catalytic activity">
    <reaction evidence="10">
        <text>L-threonyl-[protein] + ATP = O-phospho-L-threonyl-[protein] + ADP + H(+)</text>
        <dbReference type="Rhea" id="RHEA:46608"/>
        <dbReference type="Rhea" id="RHEA-COMP:11060"/>
        <dbReference type="Rhea" id="RHEA-COMP:11605"/>
        <dbReference type="ChEBI" id="CHEBI:15378"/>
        <dbReference type="ChEBI" id="CHEBI:30013"/>
        <dbReference type="ChEBI" id="CHEBI:30616"/>
        <dbReference type="ChEBI" id="CHEBI:61977"/>
        <dbReference type="ChEBI" id="CHEBI:456216"/>
        <dbReference type="EC" id="2.7.11.1"/>
    </reaction>
</comment>
<evidence type="ECO:0000313" key="14">
    <source>
        <dbReference type="Proteomes" id="UP000271241"/>
    </source>
</evidence>
<dbReference type="InterPro" id="IPR050629">
    <property type="entry name" value="STE20/SPS1-PAK"/>
</dbReference>
<comment type="cofactor">
    <cofactor evidence="1">
        <name>Mg(2+)</name>
        <dbReference type="ChEBI" id="CHEBI:18420"/>
    </cofactor>
</comment>
<dbReference type="GO" id="GO:0046872">
    <property type="term" value="F:metal ion binding"/>
    <property type="evidence" value="ECO:0007669"/>
    <property type="project" value="UniProtKB-KW"/>
</dbReference>
<proteinExistence type="inferred from homology"/>
<protein>
    <submittedName>
        <fullName evidence="13">Kinase-like domain-containing protein</fullName>
    </submittedName>
</protein>
<organism evidence="13 14">
    <name type="scientific">Thamnocephalis sphaerospora</name>
    <dbReference type="NCBI Taxonomy" id="78915"/>
    <lineage>
        <taxon>Eukaryota</taxon>
        <taxon>Fungi</taxon>
        <taxon>Fungi incertae sedis</taxon>
        <taxon>Zoopagomycota</taxon>
        <taxon>Zoopagomycotina</taxon>
        <taxon>Zoopagomycetes</taxon>
        <taxon>Zoopagales</taxon>
        <taxon>Sigmoideomycetaceae</taxon>
        <taxon>Thamnocephalis</taxon>
    </lineage>
</organism>
<dbReference type="GO" id="GO:0005524">
    <property type="term" value="F:ATP binding"/>
    <property type="evidence" value="ECO:0007669"/>
    <property type="project" value="UniProtKB-KW"/>
</dbReference>
<evidence type="ECO:0000256" key="9">
    <source>
        <dbReference type="ARBA" id="ARBA00022842"/>
    </source>
</evidence>
<dbReference type="GO" id="GO:0004674">
    <property type="term" value="F:protein serine/threonine kinase activity"/>
    <property type="evidence" value="ECO:0007669"/>
    <property type="project" value="UniProtKB-KW"/>
</dbReference>
<keyword evidence="8" id="KW-0067">ATP-binding</keyword>
<evidence type="ECO:0000256" key="11">
    <source>
        <dbReference type="ARBA" id="ARBA00048679"/>
    </source>
</evidence>
<evidence type="ECO:0000256" key="7">
    <source>
        <dbReference type="ARBA" id="ARBA00022777"/>
    </source>
</evidence>
<evidence type="ECO:0000313" key="13">
    <source>
        <dbReference type="EMBL" id="RKP06663.1"/>
    </source>
</evidence>
<dbReference type="PANTHER" id="PTHR48012">
    <property type="entry name" value="STERILE20-LIKE KINASE, ISOFORM B-RELATED"/>
    <property type="match status" value="1"/>
</dbReference>
<gene>
    <name evidence="13" type="ORF">THASP1DRAFT_4017</name>
</gene>
<dbReference type="SMART" id="SM00220">
    <property type="entry name" value="S_TKc"/>
    <property type="match status" value="1"/>
</dbReference>
<evidence type="ECO:0000256" key="8">
    <source>
        <dbReference type="ARBA" id="ARBA00022840"/>
    </source>
</evidence>
<evidence type="ECO:0000256" key="4">
    <source>
        <dbReference type="ARBA" id="ARBA00022679"/>
    </source>
</evidence>
<dbReference type="Proteomes" id="UP000271241">
    <property type="component" value="Unassembled WGS sequence"/>
</dbReference>
<dbReference type="InterPro" id="IPR011009">
    <property type="entry name" value="Kinase-like_dom_sf"/>
</dbReference>
<keyword evidence="4" id="KW-0808">Transferase</keyword>
<keyword evidence="7 13" id="KW-0418">Kinase</keyword>
<comment type="catalytic activity">
    <reaction evidence="11">
        <text>L-seryl-[protein] + ATP = O-phospho-L-seryl-[protein] + ADP + H(+)</text>
        <dbReference type="Rhea" id="RHEA:17989"/>
        <dbReference type="Rhea" id="RHEA-COMP:9863"/>
        <dbReference type="Rhea" id="RHEA-COMP:11604"/>
        <dbReference type="ChEBI" id="CHEBI:15378"/>
        <dbReference type="ChEBI" id="CHEBI:29999"/>
        <dbReference type="ChEBI" id="CHEBI:30616"/>
        <dbReference type="ChEBI" id="CHEBI:83421"/>
        <dbReference type="ChEBI" id="CHEBI:456216"/>
        <dbReference type="EC" id="2.7.11.1"/>
    </reaction>
</comment>